<accession>A0A4R5UWR6</accession>
<keyword evidence="4" id="KW-1185">Reference proteome</keyword>
<organism evidence="3 4">
    <name type="scientific">Algoriphagus formosus</name>
    <dbReference type="NCBI Taxonomy" id="2007308"/>
    <lineage>
        <taxon>Bacteria</taxon>
        <taxon>Pseudomonadati</taxon>
        <taxon>Bacteroidota</taxon>
        <taxon>Cytophagia</taxon>
        <taxon>Cytophagales</taxon>
        <taxon>Cyclobacteriaceae</taxon>
        <taxon>Algoriphagus</taxon>
    </lineage>
</organism>
<dbReference type="PANTHER" id="PTHR46534">
    <property type="entry name" value="IGGFC_BINDING DOMAIN-CONTAINING PROTEIN"/>
    <property type="match status" value="1"/>
</dbReference>
<proteinExistence type="predicted"/>
<dbReference type="InterPro" id="IPR025667">
    <property type="entry name" value="SprB_repeat"/>
</dbReference>
<dbReference type="Pfam" id="PF18911">
    <property type="entry name" value="PKD_4"/>
    <property type="match status" value="1"/>
</dbReference>
<dbReference type="Proteomes" id="UP000295438">
    <property type="component" value="Unassembled WGS sequence"/>
</dbReference>
<keyword evidence="1" id="KW-0732">Signal</keyword>
<dbReference type="InterPro" id="IPR000601">
    <property type="entry name" value="PKD_dom"/>
</dbReference>
<dbReference type="Pfam" id="PF13585">
    <property type="entry name" value="CHU_C"/>
    <property type="match status" value="1"/>
</dbReference>
<dbReference type="RefSeq" id="WP_133391275.1">
    <property type="nucleotide sequence ID" value="NZ_SMUW01000035.1"/>
</dbReference>
<dbReference type="InterPro" id="IPR035234">
    <property type="entry name" value="IgGFc-bd_N"/>
</dbReference>
<dbReference type="Pfam" id="PF17517">
    <property type="entry name" value="IgGFc_binding"/>
    <property type="match status" value="1"/>
</dbReference>
<dbReference type="InterPro" id="IPR035986">
    <property type="entry name" value="PKD_dom_sf"/>
</dbReference>
<dbReference type="InterPro" id="IPR022409">
    <property type="entry name" value="PKD/Chitinase_dom"/>
</dbReference>
<feature type="domain" description="PKD" evidence="2">
    <location>
        <begin position="487"/>
        <end position="529"/>
    </location>
</feature>
<dbReference type="AlphaFoldDB" id="A0A4R5UWR6"/>
<evidence type="ECO:0000256" key="1">
    <source>
        <dbReference type="SAM" id="SignalP"/>
    </source>
</evidence>
<dbReference type="InterPro" id="IPR045829">
    <property type="entry name" value="PKD_6"/>
</dbReference>
<feature type="chain" id="PRO_5020243270" evidence="1">
    <location>
        <begin position="23"/>
        <end position="1044"/>
    </location>
</feature>
<dbReference type="Pfam" id="PF13573">
    <property type="entry name" value="SprB"/>
    <property type="match status" value="2"/>
</dbReference>
<evidence type="ECO:0000259" key="2">
    <source>
        <dbReference type="PROSITE" id="PS50093"/>
    </source>
</evidence>
<sequence>MGRLYQLTIFLLIFSVSYAVKAQVSTVGTEFWVGFMDNNRIPPSNGGSGAPDFAVLIITANEDADGSIEYLGRTANFSLNAGQQYTLRVPSEDLDLLHRSSAVTQNKGIYISSTGKIAVHAYNERFRSADGTVILPVSALGTDYFITSHYETLTANVNFNGNINDESTLLVIATENDTEVEITPSVGNIGGGPAGAPYTIRLNRGQSYQLKAKADLTGSRVRVIGADANECKKIAVFGGNKWTSVGNCGEANDHLFQQAYPVNTWGSSFVHVALSGRTSGELVKVLAAEDGTEVRVNGALEGTIDQGEWLPLEFGINEHGKIETSKPASVSVFSKSQACNEPTAPGSTTGDPFMITYSPSEQFLKQLTFISLDLPSIVNHYVNVVVRAGTQDGTILDGQNVGGRFFPLPGDPNFLYARINISQGVHRLTNPDGFAAYAYGFGELESYGYAAGAALDNLNFETQANYEFDVSGENVACLNQPGDWIINSENPDFSYFVWDFGDGSTLQEGQEVNHTFTQSGEYEVTVLAALSPNSCDQQEEVTFTVTVLDSSGEVVGSESACPEVEELLYTFENFENVERVEFEVDGGELTEINELSAVVRWGIANDNASLTVTPISLNGCPGEPITYPVVINQRIDAILPEGPEQVCFDPAALQTYTVPNGPTGRSYTWTVTGGQIISGQGSPEIEVSWDQPDITGEVSYTVRSLIDSLCEGESGTFDVRVESEFLVSIEELIPVSCSGFETGAIDLEIQGGVGPYEIEWSHDGNLQQERAGNLSVGTYTVKITDQLGCERLIENIEIVGPLPLELQSQNPVGVSCFGKPDGSISLSITGGVSPYTIDYEGVNTFSENLQLNDLPQGLYDWEVVDANGCVLPISFEITSPPALEVEVRLEKPACPGGSNGELFAFPAGGLAPYVYDWDGQGSGELLTGLSKGTYNVSVIDSQGCVSLGNGEVVETAPQVRMPTGYNPGDGSVFEGVSNCEVDYELWIYNRWGQLVYQGSTGWDGFLENGQEAPTGNYSYLARYLFPLENQIQTLEKRGGFLLVR</sequence>
<dbReference type="Pfam" id="PF19408">
    <property type="entry name" value="PKD_6"/>
    <property type="match status" value="1"/>
</dbReference>
<protein>
    <submittedName>
        <fullName evidence="3">PKD domain-containing protein</fullName>
    </submittedName>
</protein>
<evidence type="ECO:0000313" key="4">
    <source>
        <dbReference type="Proteomes" id="UP000295438"/>
    </source>
</evidence>
<gene>
    <name evidence="3" type="ORF">E1898_13455</name>
</gene>
<dbReference type="InterPro" id="IPR013783">
    <property type="entry name" value="Ig-like_fold"/>
</dbReference>
<evidence type="ECO:0000313" key="3">
    <source>
        <dbReference type="EMBL" id="TDK43601.1"/>
    </source>
</evidence>
<dbReference type="Gene3D" id="2.60.40.10">
    <property type="entry name" value="Immunoglobulins"/>
    <property type="match status" value="1"/>
</dbReference>
<dbReference type="SUPFAM" id="SSF49299">
    <property type="entry name" value="PKD domain"/>
    <property type="match status" value="1"/>
</dbReference>
<feature type="signal peptide" evidence="1">
    <location>
        <begin position="1"/>
        <end position="22"/>
    </location>
</feature>
<dbReference type="PROSITE" id="PS50093">
    <property type="entry name" value="PKD"/>
    <property type="match status" value="1"/>
</dbReference>
<comment type="caution">
    <text evidence="3">The sequence shown here is derived from an EMBL/GenBank/DDBJ whole genome shotgun (WGS) entry which is preliminary data.</text>
</comment>
<reference evidence="3 4" key="1">
    <citation type="submission" date="2019-03" db="EMBL/GenBank/DDBJ databases">
        <title>Algoriphagus aquimaris sp. nov., isolated form marine sediment in Pohang, Korea.</title>
        <authorList>
            <person name="Kim J."/>
            <person name="Yoon S.-H."/>
            <person name="Lee S.-S."/>
        </authorList>
    </citation>
    <scope>NUCLEOTIDE SEQUENCE [LARGE SCALE GENOMIC DNA]</scope>
    <source>
        <strain evidence="3 4">F21</strain>
    </source>
</reference>
<dbReference type="SMART" id="SM00089">
    <property type="entry name" value="PKD"/>
    <property type="match status" value="1"/>
</dbReference>
<name>A0A4R5UWR6_9BACT</name>
<dbReference type="PANTHER" id="PTHR46534:SF1">
    <property type="entry name" value="IGGFC-BINDING PROTEIN N-TERMINAL DOMAIN-CONTAINING PROTEIN"/>
    <property type="match status" value="1"/>
</dbReference>
<dbReference type="EMBL" id="SMUW01000035">
    <property type="protein sequence ID" value="TDK43601.1"/>
    <property type="molecule type" value="Genomic_DNA"/>
</dbReference>
<dbReference type="CDD" id="cd00146">
    <property type="entry name" value="PKD"/>
    <property type="match status" value="1"/>
</dbReference>